<dbReference type="Proteomes" id="UP000317703">
    <property type="component" value="Segment"/>
</dbReference>
<reference evidence="2" key="1">
    <citation type="submission" date="2019-06" db="EMBL/GenBank/DDBJ databases">
        <title>Complete genome sequence of Aeromonas hydrophila bacteriophage PS1.</title>
        <authorList>
            <person name="Rai S."/>
            <person name="Tyagi A."/>
            <person name="Kumar N."/>
            <person name="Singh N."/>
        </authorList>
    </citation>
    <scope>NUCLEOTIDE SEQUENCE [LARGE SCALE GENOMIC DNA]</scope>
</reference>
<accession>A0A514TV31</accession>
<feature type="region of interest" description="Disordered" evidence="1">
    <location>
        <begin position="1"/>
        <end position="25"/>
    </location>
</feature>
<protein>
    <submittedName>
        <fullName evidence="2">Uncharacterized protein</fullName>
    </submittedName>
</protein>
<evidence type="ECO:0000313" key="3">
    <source>
        <dbReference type="Proteomes" id="UP000317703"/>
    </source>
</evidence>
<organism evidence="2 3">
    <name type="scientific">Aeromonas phage PS1</name>
    <dbReference type="NCBI Taxonomy" id="2591406"/>
    <lineage>
        <taxon>Viruses</taxon>
        <taxon>Duplodnaviria</taxon>
        <taxon>Heunggongvirae</taxon>
        <taxon>Uroviricota</taxon>
        <taxon>Caudoviricetes</taxon>
        <taxon>Chimalliviridae</taxon>
        <taxon>Ferozepurvirus</taxon>
        <taxon>Ferozepurvirus PS1</taxon>
    </lineage>
</organism>
<evidence type="ECO:0000313" key="2">
    <source>
        <dbReference type="EMBL" id="QDJ96885.1"/>
    </source>
</evidence>
<gene>
    <name evidence="2" type="ORF">PS1_0126</name>
</gene>
<evidence type="ECO:0000256" key="1">
    <source>
        <dbReference type="SAM" id="MobiDB-lite"/>
    </source>
</evidence>
<name>A0A514TV31_9CAUD</name>
<dbReference type="EMBL" id="MN032614">
    <property type="protein sequence ID" value="QDJ96885.1"/>
    <property type="molecule type" value="Genomic_DNA"/>
</dbReference>
<proteinExistence type="predicted"/>
<sequence>MTDQFSQFSPKDSYSQSGSNFSGTNWRAEQLPTEAVKNSDELEYKHHPKECQYPLINKHFTVQINTKVELEFLSNVEQNTPFDYKKFGLSIPRQLMTLLNQYNIGDGWSCNPQRGNSVAAFSLLYFGVGSLTPTQYQLNRKTPLVAIVEVDTFNGKEVLSLAVR</sequence>
<keyword evidence="3" id="KW-1185">Reference proteome</keyword>